<evidence type="ECO:0000256" key="2">
    <source>
        <dbReference type="ARBA" id="ARBA00022741"/>
    </source>
</evidence>
<protein>
    <submittedName>
        <fullName evidence="6">ATPase of the AAA+ class</fullName>
    </submittedName>
</protein>
<dbReference type="EMBL" id="CP000304">
    <property type="protein sequence ID" value="ABP81083.1"/>
    <property type="molecule type" value="Genomic_DNA"/>
</dbReference>
<feature type="domain" description="AAA+ ATPase" evidence="5">
    <location>
        <begin position="516"/>
        <end position="645"/>
    </location>
</feature>
<dbReference type="SUPFAM" id="SSF52540">
    <property type="entry name" value="P-loop containing nucleoside triphosphate hydrolases"/>
    <property type="match status" value="2"/>
</dbReference>
<dbReference type="Pfam" id="PF00004">
    <property type="entry name" value="AAA"/>
    <property type="match status" value="2"/>
</dbReference>
<evidence type="ECO:0000256" key="4">
    <source>
        <dbReference type="SAM" id="MobiDB-lite"/>
    </source>
</evidence>
<sequence>MSKSARKSGPHNQDTCPLALSWMFKLMIDCGGYRDFINHGCFSDDDVARELGIYWLVDAAESGEEDEDESRFPSTLHGRARRSNVARKPSFKERSLAELRKERKLFDKAFPSPELPDNLQANLTKLAQLIGLDEIEQKLIGFCSVMNTDTLLDDCCNELGHIGFNRLIRVLSTLLDIPQNDLRLRLSAEGRLVQSGLIEANLRSGVRNHMSDLLGFNNKDLLFSVRHHQGSAIGLFQSAFRPAPESMLEAKDFIHLDTPLNITRPYLQQALDAKKTGVNILIYGPPGTGKSQLTRLLASELQAELFEIACTDNSGDPIDRRGRLCALRSAMCLLNQQKTLLVLDEIEDLFSGSNEMAMFMGGQERQKGWINRMLEENPIPCFWLTNNIRALDNAYIRRFDLVLKLENPPRLQREGIIRSASDNRLTQSLVEKLADHEQLMPAIITRAMDVANSQAQDASATLDTTVEFLVNATLQAQGFARLGQNRMQALPEFYSPNLANTNMPLDQLLTGLRNHGEARLCFYGPPGTGKTAFGHWLAIQLGKPLLTRRASDLISPYVGMTEQNFARAFEQATDDDAVLLLDEVDSFLQDRRKARHSWEVSVVNEMLTQMESYRGLFIASTNLMENLDEASLRRFDLKINFDNLGAEQITNLLRQYLRQMGLKKPDSLKLARLLRQSCLTPGDFALVARRARFQPFTNADQVVDALLAESSLKTATTMRAIGFAEW</sequence>
<dbReference type="SMART" id="SM00382">
    <property type="entry name" value="AAA"/>
    <property type="match status" value="2"/>
</dbReference>
<organism evidence="6 7">
    <name type="scientific">Stutzerimonas stutzeri (strain A1501)</name>
    <name type="common">Pseudomonas stutzeri</name>
    <dbReference type="NCBI Taxonomy" id="379731"/>
    <lineage>
        <taxon>Bacteria</taxon>
        <taxon>Pseudomonadati</taxon>
        <taxon>Pseudomonadota</taxon>
        <taxon>Gammaproteobacteria</taxon>
        <taxon>Pseudomonadales</taxon>
        <taxon>Pseudomonadaceae</taxon>
        <taxon>Stutzerimonas</taxon>
    </lineage>
</organism>
<feature type="region of interest" description="Disordered" evidence="4">
    <location>
        <begin position="66"/>
        <end position="88"/>
    </location>
</feature>
<feature type="domain" description="AAA+ ATPase" evidence="5">
    <location>
        <begin position="276"/>
        <end position="409"/>
    </location>
</feature>
<dbReference type="Gene3D" id="3.40.50.300">
    <property type="entry name" value="P-loop containing nucleotide triphosphate hydrolases"/>
    <property type="match status" value="2"/>
</dbReference>
<dbReference type="PANTHER" id="PTHR23073">
    <property type="entry name" value="26S PROTEASOME REGULATORY SUBUNIT"/>
    <property type="match status" value="1"/>
</dbReference>
<gene>
    <name evidence="6" type="ordered locus">PST_3455</name>
</gene>
<comment type="similarity">
    <text evidence="1">Belongs to the AAA ATPase family.</text>
</comment>
<dbReference type="KEGG" id="psa:PST_3455"/>
<dbReference type="GO" id="GO:0005524">
    <property type="term" value="F:ATP binding"/>
    <property type="evidence" value="ECO:0007669"/>
    <property type="project" value="UniProtKB-KW"/>
</dbReference>
<evidence type="ECO:0000313" key="6">
    <source>
        <dbReference type="EMBL" id="ABP81083.1"/>
    </source>
</evidence>
<keyword evidence="3" id="KW-0067">ATP-binding</keyword>
<dbReference type="CDD" id="cd19481">
    <property type="entry name" value="RecA-like_protease"/>
    <property type="match status" value="1"/>
</dbReference>
<dbReference type="InterPro" id="IPR003959">
    <property type="entry name" value="ATPase_AAA_core"/>
</dbReference>
<reference evidence="6 7" key="1">
    <citation type="journal article" date="2008" name="Proc. Natl. Acad. Sci. U.S.A.">
        <title>Nitrogen fixation island and rhizosphere competence traits in the genome of root-associated Pseudomonas stutzeri A1501.</title>
        <authorList>
            <person name="Yan Y."/>
            <person name="Yang J."/>
            <person name="Dou Y."/>
            <person name="Chen M."/>
            <person name="Ping S."/>
            <person name="Peng J."/>
            <person name="Lu W."/>
            <person name="Zhang W."/>
            <person name="Yao Z."/>
            <person name="Li H."/>
            <person name="Liu W."/>
            <person name="He S."/>
            <person name="Geng L."/>
            <person name="Zhang X."/>
            <person name="Yang F."/>
            <person name="Yu H."/>
            <person name="Zhan Y."/>
            <person name="Li D."/>
            <person name="Lin Z."/>
            <person name="Wang Y."/>
            <person name="Elmerich C."/>
            <person name="Lin M."/>
            <person name="Jin Q."/>
        </authorList>
    </citation>
    <scope>NUCLEOTIDE SEQUENCE [LARGE SCALE GENOMIC DNA]</scope>
    <source>
        <strain evidence="6 7">A1501</strain>
    </source>
</reference>
<dbReference type="InterPro" id="IPR050221">
    <property type="entry name" value="26S_Proteasome_ATPase"/>
</dbReference>
<dbReference type="Proteomes" id="UP000000233">
    <property type="component" value="Chromosome"/>
</dbReference>
<evidence type="ECO:0000259" key="5">
    <source>
        <dbReference type="SMART" id="SM00382"/>
    </source>
</evidence>
<dbReference type="eggNOG" id="COG0464">
    <property type="taxonomic scope" value="Bacteria"/>
</dbReference>
<evidence type="ECO:0000313" key="7">
    <source>
        <dbReference type="Proteomes" id="UP000000233"/>
    </source>
</evidence>
<accession>A4VQ32</accession>
<dbReference type="AlphaFoldDB" id="A4VQ32"/>
<name>A4VQ32_STUS1</name>
<dbReference type="InterPro" id="IPR027417">
    <property type="entry name" value="P-loop_NTPase"/>
</dbReference>
<dbReference type="InterPro" id="IPR003593">
    <property type="entry name" value="AAA+_ATPase"/>
</dbReference>
<dbReference type="HOGENOM" id="CLU_020632_0_0_6"/>
<dbReference type="GO" id="GO:0016887">
    <property type="term" value="F:ATP hydrolysis activity"/>
    <property type="evidence" value="ECO:0007669"/>
    <property type="project" value="InterPro"/>
</dbReference>
<keyword evidence="7" id="KW-1185">Reference proteome</keyword>
<proteinExistence type="inferred from homology"/>
<evidence type="ECO:0000256" key="3">
    <source>
        <dbReference type="ARBA" id="ARBA00022840"/>
    </source>
</evidence>
<evidence type="ECO:0000256" key="1">
    <source>
        <dbReference type="ARBA" id="ARBA00006914"/>
    </source>
</evidence>
<keyword evidence="2" id="KW-0547">Nucleotide-binding</keyword>
<dbReference type="RefSeq" id="WP_011914483.1">
    <property type="nucleotide sequence ID" value="NC_009434.1"/>
</dbReference>